<evidence type="ECO:0000256" key="1">
    <source>
        <dbReference type="ARBA" id="ARBA00022617"/>
    </source>
</evidence>
<name>A0A4R3MVI2_9GAMM</name>
<evidence type="ECO:0000259" key="5">
    <source>
        <dbReference type="PROSITE" id="PS51007"/>
    </source>
</evidence>
<dbReference type="PROSITE" id="PS51007">
    <property type="entry name" value="CYTC"/>
    <property type="match status" value="1"/>
</dbReference>
<protein>
    <submittedName>
        <fullName evidence="6">Mono/diheme cytochrome c family protein</fullName>
    </submittedName>
</protein>
<evidence type="ECO:0000256" key="2">
    <source>
        <dbReference type="ARBA" id="ARBA00022723"/>
    </source>
</evidence>
<dbReference type="InterPro" id="IPR009056">
    <property type="entry name" value="Cyt_c-like_dom"/>
</dbReference>
<dbReference type="Gene3D" id="1.10.760.10">
    <property type="entry name" value="Cytochrome c-like domain"/>
    <property type="match status" value="1"/>
</dbReference>
<dbReference type="AlphaFoldDB" id="A0A4R3MVI2"/>
<dbReference type="Proteomes" id="UP000295717">
    <property type="component" value="Unassembled WGS sequence"/>
</dbReference>
<dbReference type="Pfam" id="PF13442">
    <property type="entry name" value="Cytochrome_CBB3"/>
    <property type="match status" value="1"/>
</dbReference>
<gene>
    <name evidence="6" type="ORF">EDC35_10795</name>
</gene>
<evidence type="ECO:0000313" key="6">
    <source>
        <dbReference type="EMBL" id="TCT19767.1"/>
    </source>
</evidence>
<proteinExistence type="predicted"/>
<organism evidence="6 7">
    <name type="scientific">Thiobaca trueperi</name>
    <dbReference type="NCBI Taxonomy" id="127458"/>
    <lineage>
        <taxon>Bacteria</taxon>
        <taxon>Pseudomonadati</taxon>
        <taxon>Pseudomonadota</taxon>
        <taxon>Gammaproteobacteria</taxon>
        <taxon>Chromatiales</taxon>
        <taxon>Chromatiaceae</taxon>
        <taxon>Thiobaca</taxon>
    </lineage>
</organism>
<reference evidence="6 7" key="1">
    <citation type="submission" date="2019-03" db="EMBL/GenBank/DDBJ databases">
        <title>Genomic Encyclopedia of Type Strains, Phase IV (KMG-IV): sequencing the most valuable type-strain genomes for metagenomic binning, comparative biology and taxonomic classification.</title>
        <authorList>
            <person name="Goeker M."/>
        </authorList>
    </citation>
    <scope>NUCLEOTIDE SEQUENCE [LARGE SCALE GENOMIC DNA]</scope>
    <source>
        <strain evidence="6 7">DSM 13587</strain>
    </source>
</reference>
<dbReference type="RefSeq" id="WP_207896232.1">
    <property type="nucleotide sequence ID" value="NZ_SMAO01000007.1"/>
</dbReference>
<feature type="domain" description="Cytochrome c" evidence="5">
    <location>
        <begin position="71"/>
        <end position="168"/>
    </location>
</feature>
<keyword evidence="2 4" id="KW-0479">Metal-binding</keyword>
<comment type="caution">
    <text evidence="6">The sequence shown here is derived from an EMBL/GenBank/DDBJ whole genome shotgun (WGS) entry which is preliminary data.</text>
</comment>
<sequence>MPSSIDPQRLHAFPRAWMTGARLLFAAGALATAAQVRSAAPVAVSPTIDTTGLAALPVPWPAENPYRGDPLAARVGQDAFNQACARCHGPDADGSRAPAPDLRRLGRSCKRVSDADLKRRCIQDVDAYFRASVLKGKVKVGVVHMPAWDGILKPELVWAIRTFVETPAVTPAGAANAIPTHTSR</sequence>
<dbReference type="GO" id="GO:0020037">
    <property type="term" value="F:heme binding"/>
    <property type="evidence" value="ECO:0007669"/>
    <property type="project" value="InterPro"/>
</dbReference>
<keyword evidence="1 4" id="KW-0349">Heme</keyword>
<keyword evidence="3 4" id="KW-0408">Iron</keyword>
<evidence type="ECO:0000313" key="7">
    <source>
        <dbReference type="Proteomes" id="UP000295717"/>
    </source>
</evidence>
<dbReference type="GO" id="GO:0009055">
    <property type="term" value="F:electron transfer activity"/>
    <property type="evidence" value="ECO:0007669"/>
    <property type="project" value="InterPro"/>
</dbReference>
<keyword evidence="7" id="KW-1185">Reference proteome</keyword>
<evidence type="ECO:0000256" key="4">
    <source>
        <dbReference type="PROSITE-ProRule" id="PRU00433"/>
    </source>
</evidence>
<dbReference type="GO" id="GO:0046872">
    <property type="term" value="F:metal ion binding"/>
    <property type="evidence" value="ECO:0007669"/>
    <property type="project" value="UniProtKB-KW"/>
</dbReference>
<dbReference type="InterPro" id="IPR036909">
    <property type="entry name" value="Cyt_c-like_dom_sf"/>
</dbReference>
<dbReference type="EMBL" id="SMAO01000007">
    <property type="protein sequence ID" value="TCT19767.1"/>
    <property type="molecule type" value="Genomic_DNA"/>
</dbReference>
<evidence type="ECO:0000256" key="3">
    <source>
        <dbReference type="ARBA" id="ARBA00023004"/>
    </source>
</evidence>
<accession>A0A4R3MVI2</accession>
<dbReference type="SUPFAM" id="SSF46626">
    <property type="entry name" value="Cytochrome c"/>
    <property type="match status" value="1"/>
</dbReference>